<evidence type="ECO:0000313" key="3">
    <source>
        <dbReference type="EMBL" id="PXV70585.1"/>
    </source>
</evidence>
<dbReference type="SUPFAM" id="SSF53335">
    <property type="entry name" value="S-adenosyl-L-methionine-dependent methyltransferases"/>
    <property type="match status" value="1"/>
</dbReference>
<dbReference type="Proteomes" id="UP000248330">
    <property type="component" value="Unassembled WGS sequence"/>
</dbReference>
<protein>
    <submittedName>
        <fullName evidence="3">O-methyltransferase involved in polyketide biosynthesis</fullName>
    </submittedName>
</protein>
<sequence length="281" mass="30838">MTTGGRTARVSPTAHATGYLWYRLGLSDVALVTPQGRRLDRGFRMLTGMARTLSGISLEALMLARHVGIDAVLSRAIEEGRITQVIEIAAGLSARGWRLRQRFGDRLGYVETDLPAMAAEKRRLLGAAGLLGERHRVMELDALVEDGPQSLAAVAATLDPAQGTAIITEGLMNYLSPRDADAVWHRIAEVLAGFPAGLYLSDLYLMQENRNAAMAAFGGILQVFVRGRMHVHFRSADEAGQRLRGHGFAHVTLHRTRDLPETREIAKTRGGDRVRILEARR</sequence>
<evidence type="ECO:0000313" key="4">
    <source>
        <dbReference type="Proteomes" id="UP000248330"/>
    </source>
</evidence>
<keyword evidence="1 3" id="KW-0489">Methyltransferase</keyword>
<keyword evidence="4" id="KW-1185">Reference proteome</keyword>
<dbReference type="InterPro" id="IPR007213">
    <property type="entry name" value="Ppm1/Ppm2/Tcmp"/>
</dbReference>
<organism evidence="3 4">
    <name type="scientific">Sinimarinibacterium flocculans</name>
    <dbReference type="NCBI Taxonomy" id="985250"/>
    <lineage>
        <taxon>Bacteria</taxon>
        <taxon>Pseudomonadati</taxon>
        <taxon>Pseudomonadota</taxon>
        <taxon>Gammaproteobacteria</taxon>
        <taxon>Nevskiales</taxon>
        <taxon>Nevskiaceae</taxon>
        <taxon>Sinimarinibacterium</taxon>
    </lineage>
</organism>
<name>A0A318EI99_9GAMM</name>
<dbReference type="PANTHER" id="PTHR43619">
    <property type="entry name" value="S-ADENOSYL-L-METHIONINE-DEPENDENT METHYLTRANSFERASE YKTD-RELATED"/>
    <property type="match status" value="1"/>
</dbReference>
<dbReference type="GO" id="GO:0032259">
    <property type="term" value="P:methylation"/>
    <property type="evidence" value="ECO:0007669"/>
    <property type="project" value="UniProtKB-KW"/>
</dbReference>
<dbReference type="Gene3D" id="3.40.50.150">
    <property type="entry name" value="Vaccinia Virus protein VP39"/>
    <property type="match status" value="1"/>
</dbReference>
<dbReference type="AlphaFoldDB" id="A0A318EI99"/>
<dbReference type="OrthoDB" id="7063113at2"/>
<dbReference type="RefSeq" id="WP_110264236.1">
    <property type="nucleotide sequence ID" value="NZ_CAWNXA010000002.1"/>
</dbReference>
<dbReference type="InterPro" id="IPR029063">
    <property type="entry name" value="SAM-dependent_MTases_sf"/>
</dbReference>
<gene>
    <name evidence="3" type="ORF">C8D93_102444</name>
</gene>
<dbReference type="GO" id="GO:0008168">
    <property type="term" value="F:methyltransferase activity"/>
    <property type="evidence" value="ECO:0007669"/>
    <property type="project" value="UniProtKB-KW"/>
</dbReference>
<keyword evidence="2 3" id="KW-0808">Transferase</keyword>
<evidence type="ECO:0000256" key="1">
    <source>
        <dbReference type="ARBA" id="ARBA00022603"/>
    </source>
</evidence>
<dbReference type="PANTHER" id="PTHR43619:SF2">
    <property type="entry name" value="S-ADENOSYL-L-METHIONINE-DEPENDENT METHYLTRANSFERASES SUPERFAMILY PROTEIN"/>
    <property type="match status" value="1"/>
</dbReference>
<accession>A0A318EI99</accession>
<dbReference type="Pfam" id="PF04072">
    <property type="entry name" value="LCM"/>
    <property type="match status" value="1"/>
</dbReference>
<comment type="caution">
    <text evidence="3">The sequence shown here is derived from an EMBL/GenBank/DDBJ whole genome shotgun (WGS) entry which is preliminary data.</text>
</comment>
<evidence type="ECO:0000256" key="2">
    <source>
        <dbReference type="ARBA" id="ARBA00022679"/>
    </source>
</evidence>
<dbReference type="EMBL" id="QICN01000002">
    <property type="protein sequence ID" value="PXV70585.1"/>
    <property type="molecule type" value="Genomic_DNA"/>
</dbReference>
<proteinExistence type="predicted"/>
<reference evidence="3 4" key="1">
    <citation type="submission" date="2018-04" db="EMBL/GenBank/DDBJ databases">
        <title>Genomic Encyclopedia of Type Strains, Phase IV (KMG-IV): sequencing the most valuable type-strain genomes for metagenomic binning, comparative biology and taxonomic classification.</title>
        <authorList>
            <person name="Goeker M."/>
        </authorList>
    </citation>
    <scope>NUCLEOTIDE SEQUENCE [LARGE SCALE GENOMIC DNA]</scope>
    <source>
        <strain evidence="3 4">DSM 104150</strain>
    </source>
</reference>